<protein>
    <recommendedName>
        <fullName evidence="3">Copper(I)-binding protein</fullName>
    </recommendedName>
</protein>
<evidence type="ECO:0008006" key="3">
    <source>
        <dbReference type="Google" id="ProtNLM"/>
    </source>
</evidence>
<sequence>MIPLAALTMWPMTAQADVTISDGWARASILASRPAAAYLTLRSDEDDQLIGITTPIAGHVTVHGVETDANGVSRMSAIEALKLPSGETVTLAPGGMHLMLIALTEKLEEGTVLPLTLTFASGAKIEISVPVLGPGASGPEKE</sequence>
<comment type="caution">
    <text evidence="1">The sequence shown here is derived from an EMBL/GenBank/DDBJ whole genome shotgun (WGS) entry which is preliminary data.</text>
</comment>
<organism evidence="1 2">
    <name type="scientific">Sulfitobacter litoralis</name>
    <dbReference type="NCBI Taxonomy" id="335975"/>
    <lineage>
        <taxon>Bacteria</taxon>
        <taxon>Pseudomonadati</taxon>
        <taxon>Pseudomonadota</taxon>
        <taxon>Alphaproteobacteria</taxon>
        <taxon>Rhodobacterales</taxon>
        <taxon>Roseobacteraceae</taxon>
        <taxon>Sulfitobacter</taxon>
    </lineage>
</organism>
<gene>
    <name evidence="1" type="ORF">SAMN04488512_1407</name>
</gene>
<name>A0ABY0SZK6_9RHOB</name>
<dbReference type="InterPro" id="IPR036182">
    <property type="entry name" value="PCuAC_sf"/>
</dbReference>
<keyword evidence="2" id="KW-1185">Reference proteome</keyword>
<dbReference type="Proteomes" id="UP000198646">
    <property type="component" value="Unassembled WGS sequence"/>
</dbReference>
<dbReference type="EMBL" id="FNJD01000040">
    <property type="protein sequence ID" value="SDP77071.1"/>
    <property type="molecule type" value="Genomic_DNA"/>
</dbReference>
<dbReference type="Gene3D" id="2.60.40.1890">
    <property type="entry name" value="PCu(A)C copper chaperone"/>
    <property type="match status" value="1"/>
</dbReference>
<dbReference type="PANTHER" id="PTHR36302:SF1">
    <property type="entry name" value="COPPER CHAPERONE PCU(A)C"/>
    <property type="match status" value="1"/>
</dbReference>
<dbReference type="Pfam" id="PF04314">
    <property type="entry name" value="PCuAC"/>
    <property type="match status" value="1"/>
</dbReference>
<proteinExistence type="predicted"/>
<accession>A0ABY0SZK6</accession>
<dbReference type="PANTHER" id="PTHR36302">
    <property type="entry name" value="BLR7088 PROTEIN"/>
    <property type="match status" value="1"/>
</dbReference>
<evidence type="ECO:0000313" key="1">
    <source>
        <dbReference type="EMBL" id="SDP77071.1"/>
    </source>
</evidence>
<reference evidence="1 2" key="1">
    <citation type="submission" date="2016-10" db="EMBL/GenBank/DDBJ databases">
        <authorList>
            <person name="Varghese N."/>
            <person name="Submissions S."/>
        </authorList>
    </citation>
    <scope>NUCLEOTIDE SEQUENCE [LARGE SCALE GENOMIC DNA]</scope>
    <source>
        <strain evidence="1 2">DSM 17584</strain>
    </source>
</reference>
<evidence type="ECO:0000313" key="2">
    <source>
        <dbReference type="Proteomes" id="UP000198646"/>
    </source>
</evidence>
<dbReference type="InterPro" id="IPR058248">
    <property type="entry name" value="Lxx211020-like"/>
</dbReference>
<dbReference type="InterPro" id="IPR007410">
    <property type="entry name" value="LpqE-like"/>
</dbReference>
<dbReference type="SUPFAM" id="SSF110087">
    <property type="entry name" value="DR1885-like metal-binding protein"/>
    <property type="match status" value="1"/>
</dbReference>